<reference evidence="1 2" key="1">
    <citation type="submission" date="2018-07" db="EMBL/GenBank/DDBJ databases">
        <title>Complete Genome and Methylome Analysis of Deinococcus wulumuqiensis NEB 479.</title>
        <authorList>
            <person name="Fomenkov A."/>
            <person name="Luyten Y."/>
            <person name="Vincze T."/>
            <person name="Anton B.P."/>
            <person name="Clark T."/>
            <person name="Roberts R.J."/>
            <person name="Morgan R.D."/>
        </authorList>
    </citation>
    <scope>NUCLEOTIDE SEQUENCE [LARGE SCALE GENOMIC DNA]</scope>
    <source>
        <strain evidence="1 2">NEB 479</strain>
        <plasmid evidence="2">Plasmid pdrdi</plasmid>
    </source>
</reference>
<sequence length="159" mass="17462">MGTFDLKAGILTSAGDHRATFADVNAPVLNLGQTLIVLPCGSKCGWEDDRQHRETLERVEALGGRVVTVESEIARATVDAPAEGASWLIMQFVDNDAQVADPEQEAIVRLPVNAFRLRVEVVQRYPTRTKWLCVVQLPAGLSMADAEWFGRMVPDKADD</sequence>
<dbReference type="EMBL" id="CP031163">
    <property type="protein sequence ID" value="AXH00649.1"/>
    <property type="molecule type" value="Genomic_DNA"/>
</dbReference>
<keyword evidence="1" id="KW-0614">Plasmid</keyword>
<dbReference type="Proteomes" id="UP000253744">
    <property type="component" value="Plasmid pDrdI"/>
</dbReference>
<accession>A0A345ILS6</accession>
<protein>
    <submittedName>
        <fullName evidence="1">Uncharacterized protein</fullName>
    </submittedName>
</protein>
<dbReference type="RefSeq" id="WP_114673303.1">
    <property type="nucleotide sequence ID" value="NZ_CP031163.1"/>
</dbReference>
<organism evidence="1 2">
    <name type="scientific">Deinococcus wulumuqiensis</name>
    <dbReference type="NCBI Taxonomy" id="980427"/>
    <lineage>
        <taxon>Bacteria</taxon>
        <taxon>Thermotogati</taxon>
        <taxon>Deinococcota</taxon>
        <taxon>Deinococci</taxon>
        <taxon>Deinococcales</taxon>
        <taxon>Deinococcaceae</taxon>
        <taxon>Deinococcus</taxon>
    </lineage>
</organism>
<dbReference type="KEGG" id="dwu:DVJ83_15955"/>
<name>A0A345ILS6_9DEIO</name>
<evidence type="ECO:0000313" key="1">
    <source>
        <dbReference type="EMBL" id="AXH00649.1"/>
    </source>
</evidence>
<proteinExistence type="predicted"/>
<geneLocation type="plasmid" evidence="2">
    <name>pdrdi</name>
</geneLocation>
<dbReference type="AlphaFoldDB" id="A0A345ILS6"/>
<evidence type="ECO:0000313" key="2">
    <source>
        <dbReference type="Proteomes" id="UP000253744"/>
    </source>
</evidence>
<gene>
    <name evidence="1" type="ORF">DVJ83_15955</name>
</gene>